<evidence type="ECO:0000256" key="7">
    <source>
        <dbReference type="ARBA" id="ARBA00023128"/>
    </source>
</evidence>
<dbReference type="Proteomes" id="UP000245942">
    <property type="component" value="Unassembled WGS sequence"/>
</dbReference>
<feature type="region of interest" description="Disordered" evidence="11">
    <location>
        <begin position="290"/>
        <end position="325"/>
    </location>
</feature>
<keyword evidence="9 10" id="KW-0456">Lyase</keyword>
<dbReference type="GO" id="GO:0004408">
    <property type="term" value="F:holocytochrome-c synthase activity"/>
    <property type="evidence" value="ECO:0007669"/>
    <property type="project" value="UniProtKB-EC"/>
</dbReference>
<proteinExistence type="inferred from homology"/>
<dbReference type="PROSITE" id="PS00822">
    <property type="entry name" value="CYTO_HEME_LYASE_2"/>
    <property type="match status" value="1"/>
</dbReference>
<evidence type="ECO:0000256" key="2">
    <source>
        <dbReference type="ARBA" id="ARBA00007255"/>
    </source>
</evidence>
<keyword evidence="3 10" id="KW-0349">Heme</keyword>
<name>A0A316U9Y6_9BASI</name>
<dbReference type="EC" id="4.4.1.17" evidence="10"/>
<accession>A0A316U9Y6</accession>
<feature type="compositionally biased region" description="Low complexity" evidence="11">
    <location>
        <begin position="73"/>
        <end position="85"/>
    </location>
</feature>
<evidence type="ECO:0000256" key="11">
    <source>
        <dbReference type="SAM" id="MobiDB-lite"/>
    </source>
</evidence>
<evidence type="ECO:0000313" key="13">
    <source>
        <dbReference type="Proteomes" id="UP000245942"/>
    </source>
</evidence>
<dbReference type="Pfam" id="PF01265">
    <property type="entry name" value="Cyto_heme_lyase"/>
    <property type="match status" value="1"/>
</dbReference>
<comment type="catalytic activity">
    <reaction evidence="10">
        <text>holo-[cytochrome c] = apo-[cytochrome c] + heme b</text>
        <dbReference type="Rhea" id="RHEA:22648"/>
        <dbReference type="Rhea" id="RHEA-COMP:10725"/>
        <dbReference type="Rhea" id="RHEA-COMP:10726"/>
        <dbReference type="ChEBI" id="CHEBI:29950"/>
        <dbReference type="ChEBI" id="CHEBI:60344"/>
        <dbReference type="ChEBI" id="CHEBI:83739"/>
        <dbReference type="EC" id="4.4.1.17"/>
    </reaction>
</comment>
<dbReference type="OrthoDB" id="4243at2759"/>
<evidence type="ECO:0000256" key="8">
    <source>
        <dbReference type="ARBA" id="ARBA00023136"/>
    </source>
</evidence>
<protein>
    <recommendedName>
        <fullName evidence="10">Holocytochrome c-type synthase</fullName>
        <ecNumber evidence="10">4.4.1.17</ecNumber>
    </recommendedName>
</protein>
<keyword evidence="7 10" id="KW-0496">Mitochondrion</keyword>
<evidence type="ECO:0000256" key="1">
    <source>
        <dbReference type="ARBA" id="ARBA00004273"/>
    </source>
</evidence>
<comment type="function">
    <text evidence="10">Lyase that catalyzes the covalent linking of the heme group to the cytochrome C apoprotein to produce the mature functional cytochrome.</text>
</comment>
<feature type="compositionally biased region" description="Basic and acidic residues" evidence="11">
    <location>
        <begin position="290"/>
        <end position="301"/>
    </location>
</feature>
<dbReference type="GO" id="GO:0005743">
    <property type="term" value="C:mitochondrial inner membrane"/>
    <property type="evidence" value="ECO:0007669"/>
    <property type="project" value="UniProtKB-SubCell"/>
</dbReference>
<comment type="similarity">
    <text evidence="2 10">Belongs to the cytochrome c-type heme lyase family.</text>
</comment>
<gene>
    <name evidence="12" type="ORF">BCV69DRAFT_282028</name>
</gene>
<evidence type="ECO:0000256" key="4">
    <source>
        <dbReference type="ARBA" id="ARBA00022723"/>
    </source>
</evidence>
<dbReference type="PROSITE" id="PS00821">
    <property type="entry name" value="CYTO_HEME_LYASE_1"/>
    <property type="match status" value="1"/>
</dbReference>
<evidence type="ECO:0000256" key="3">
    <source>
        <dbReference type="ARBA" id="ARBA00022617"/>
    </source>
</evidence>
<dbReference type="InterPro" id="IPR000511">
    <property type="entry name" value="Holocyt_c/c1_synthase"/>
</dbReference>
<evidence type="ECO:0000256" key="6">
    <source>
        <dbReference type="ARBA" id="ARBA00023004"/>
    </source>
</evidence>
<dbReference type="PANTHER" id="PTHR12743:SF3">
    <property type="entry name" value="HOLOCYTOCHROME-C SYNTHASE"/>
    <property type="match status" value="1"/>
</dbReference>
<dbReference type="STRING" id="1684307.A0A316U9Y6"/>
<sequence>MAPQCAPYMIPTPPSRGDTPANNQAAVAGLLRQKYRQSQMAAAPVRAQTAPKTSTSGPSPPPGCPMHAGGSGSSDDSASSTQATSINPANNMPFNLALPSSSSSASSSASGSNVKLSRERVVSSIPRGSASPLPGASPYDPPAPPSACPVAHGKGKDADTAPSRWEYPSAEQFQAALARKNKAAPEEHVEMMVAVHNFMNEEAWKIVVEWEKEFGTDTEDLSLLRFQGRPGELSPRARWYGFMGSIWPSRYSSTPPFDRHDWIIGRPDGTTARYVIDYYGDDEADARDEQRRLARERDAAVKRGSSAMPKKEQEEEDEEDDDQARFVLDIRPALDSFEAVRVRARRAFRESMS</sequence>
<dbReference type="RefSeq" id="XP_025348451.1">
    <property type="nucleotide sequence ID" value="XM_025492196.1"/>
</dbReference>
<evidence type="ECO:0000256" key="9">
    <source>
        <dbReference type="ARBA" id="ARBA00023239"/>
    </source>
</evidence>
<keyword evidence="6 10" id="KW-0408">Iron</keyword>
<dbReference type="GO" id="GO:0046872">
    <property type="term" value="F:metal ion binding"/>
    <property type="evidence" value="ECO:0007669"/>
    <property type="project" value="UniProtKB-KW"/>
</dbReference>
<feature type="region of interest" description="Disordered" evidence="11">
    <location>
        <begin position="1"/>
        <end position="162"/>
    </location>
</feature>
<evidence type="ECO:0000313" key="12">
    <source>
        <dbReference type="EMBL" id="PWN21291.1"/>
    </source>
</evidence>
<organism evidence="12 13">
    <name type="scientific">Pseudomicrostroma glucosiphilum</name>
    <dbReference type="NCBI Taxonomy" id="1684307"/>
    <lineage>
        <taxon>Eukaryota</taxon>
        <taxon>Fungi</taxon>
        <taxon>Dikarya</taxon>
        <taxon>Basidiomycota</taxon>
        <taxon>Ustilaginomycotina</taxon>
        <taxon>Exobasidiomycetes</taxon>
        <taxon>Microstromatales</taxon>
        <taxon>Microstromatales incertae sedis</taxon>
        <taxon>Pseudomicrostroma</taxon>
    </lineage>
</organism>
<keyword evidence="8 10" id="KW-0472">Membrane</keyword>
<dbReference type="EMBL" id="KZ819325">
    <property type="protein sequence ID" value="PWN21291.1"/>
    <property type="molecule type" value="Genomic_DNA"/>
</dbReference>
<reference evidence="12 13" key="1">
    <citation type="journal article" date="2018" name="Mol. Biol. Evol.">
        <title>Broad Genomic Sampling Reveals a Smut Pathogenic Ancestry of the Fungal Clade Ustilaginomycotina.</title>
        <authorList>
            <person name="Kijpornyongpan T."/>
            <person name="Mondo S.J."/>
            <person name="Barry K."/>
            <person name="Sandor L."/>
            <person name="Lee J."/>
            <person name="Lipzen A."/>
            <person name="Pangilinan J."/>
            <person name="LaButti K."/>
            <person name="Hainaut M."/>
            <person name="Henrissat B."/>
            <person name="Grigoriev I.V."/>
            <person name="Spatafora J.W."/>
            <person name="Aime M.C."/>
        </authorList>
    </citation>
    <scope>NUCLEOTIDE SEQUENCE [LARGE SCALE GENOMIC DNA]</scope>
    <source>
        <strain evidence="12 13">MCA 4718</strain>
    </source>
</reference>
<keyword evidence="4 10" id="KW-0479">Metal-binding</keyword>
<dbReference type="PANTHER" id="PTHR12743">
    <property type="entry name" value="CYTOCHROME C1 HEME LYASE"/>
    <property type="match status" value="1"/>
</dbReference>
<dbReference type="GeneID" id="37013930"/>
<evidence type="ECO:0000256" key="10">
    <source>
        <dbReference type="RuleBase" id="RU363130"/>
    </source>
</evidence>
<keyword evidence="13" id="KW-1185">Reference proteome</keyword>
<keyword evidence="5 10" id="KW-0999">Mitochondrion inner membrane</keyword>
<evidence type="ECO:0000256" key="5">
    <source>
        <dbReference type="ARBA" id="ARBA00022792"/>
    </source>
</evidence>
<dbReference type="AlphaFoldDB" id="A0A316U9Y6"/>
<feature type="compositionally biased region" description="Low complexity" evidence="11">
    <location>
        <begin position="100"/>
        <end position="112"/>
    </location>
</feature>
<comment type="subcellular location">
    <subcellularLocation>
        <location evidence="1 10">Mitochondrion inner membrane</location>
    </subcellularLocation>
</comment>